<sequence length="65" mass="7950">MIINDFDDSPNDCIQFTYICKDYTLKDNRVKYRDEGTRQDILKKYDIENDEEYNDPIIFQTKFKL</sequence>
<organism evidence="1 2">
    <name type="scientific">Thermoflavimicrobium dichotomicum</name>
    <dbReference type="NCBI Taxonomy" id="46223"/>
    <lineage>
        <taxon>Bacteria</taxon>
        <taxon>Bacillati</taxon>
        <taxon>Bacillota</taxon>
        <taxon>Bacilli</taxon>
        <taxon>Bacillales</taxon>
        <taxon>Thermoactinomycetaceae</taxon>
        <taxon>Thermoflavimicrobium</taxon>
    </lineage>
</organism>
<dbReference type="STRING" id="46223.SAMN05421852_1221"/>
<evidence type="ECO:0000313" key="1">
    <source>
        <dbReference type="EMBL" id="SFJ78035.1"/>
    </source>
</evidence>
<dbReference type="AlphaFoldDB" id="A0A1I3U556"/>
<accession>A0A1I3U556</accession>
<reference evidence="1 2" key="1">
    <citation type="submission" date="2016-10" db="EMBL/GenBank/DDBJ databases">
        <authorList>
            <person name="de Groot N.N."/>
        </authorList>
    </citation>
    <scope>NUCLEOTIDE SEQUENCE [LARGE SCALE GENOMIC DNA]</scope>
    <source>
        <strain evidence="1 2">DSM 44778</strain>
    </source>
</reference>
<name>A0A1I3U556_9BACL</name>
<protein>
    <submittedName>
        <fullName evidence="1">Uncharacterized protein</fullName>
    </submittedName>
</protein>
<gene>
    <name evidence="1" type="ORF">SAMN05421852_1221</name>
</gene>
<dbReference type="EMBL" id="FORR01000022">
    <property type="protein sequence ID" value="SFJ78035.1"/>
    <property type="molecule type" value="Genomic_DNA"/>
</dbReference>
<dbReference type="Proteomes" id="UP000199545">
    <property type="component" value="Unassembled WGS sequence"/>
</dbReference>
<evidence type="ECO:0000313" key="2">
    <source>
        <dbReference type="Proteomes" id="UP000199545"/>
    </source>
</evidence>
<keyword evidence="2" id="KW-1185">Reference proteome</keyword>
<proteinExistence type="predicted"/>